<evidence type="ECO:0000313" key="1">
    <source>
        <dbReference type="EMBL" id="KOO39037.1"/>
    </source>
</evidence>
<dbReference type="InterPro" id="IPR036866">
    <property type="entry name" value="RibonucZ/Hydroxyglut_hydro"/>
</dbReference>
<dbReference type="PATRIC" id="fig|136160.3.peg.2226"/>
<reference evidence="1" key="1">
    <citation type="submission" date="2015-08" db="EMBL/GenBank/DDBJ databases">
        <title>Complete DNA Sequence of Pseudomonas syringae pv. actinidiae, the Causal Agent of Kiwifruit Canker Disease.</title>
        <authorList>
            <person name="Rikkerink E.H.A."/>
            <person name="Fineran P.C."/>
        </authorList>
    </citation>
    <scope>NUCLEOTIDE SEQUENCE</scope>
    <source>
        <strain evidence="1">DSM 13666</strain>
    </source>
</reference>
<gene>
    <name evidence="1" type="ORF">AMD02_09335</name>
</gene>
<sequence length="76" mass="8655">MTPEQAVQAHLDVNGENMMLIHWGAFTLAYHGWTEPIERALEAAEKEDVNMLAPSIGETVILDGQYSKPELLWWEM</sequence>
<comment type="caution">
    <text evidence="1">The sequence shown here is derived from an EMBL/GenBank/DDBJ whole genome shotgun (WGS) entry which is preliminary data.</text>
</comment>
<proteinExistence type="predicted"/>
<accession>A0A0M0KKD5</accession>
<name>A0A0M0KKD5_ALKHA</name>
<dbReference type="EMBL" id="LILD01000001">
    <property type="protein sequence ID" value="KOO39037.1"/>
    <property type="molecule type" value="Genomic_DNA"/>
</dbReference>
<dbReference type="AlphaFoldDB" id="A0A0M0KKD5"/>
<organism evidence="1">
    <name type="scientific">Halalkalibacterium halodurans</name>
    <name type="common">Bacillus halodurans</name>
    <dbReference type="NCBI Taxonomy" id="86665"/>
    <lineage>
        <taxon>Bacteria</taxon>
        <taxon>Bacillati</taxon>
        <taxon>Bacillota</taxon>
        <taxon>Bacilli</taxon>
        <taxon>Bacillales</taxon>
        <taxon>Bacillaceae</taxon>
        <taxon>Halalkalibacterium (ex Joshi et al. 2022)</taxon>
    </lineage>
</organism>
<protein>
    <submittedName>
        <fullName evidence="1">Uncharacterized protein</fullName>
    </submittedName>
</protein>
<dbReference type="Gene3D" id="3.60.15.10">
    <property type="entry name" value="Ribonuclease Z/Hydroxyacylglutathione hydrolase-like"/>
    <property type="match status" value="1"/>
</dbReference>